<evidence type="ECO:0000313" key="2">
    <source>
        <dbReference type="EMBL" id="WXB92295.1"/>
    </source>
</evidence>
<dbReference type="InterPro" id="IPR025618">
    <property type="entry name" value="YtpI"/>
</dbReference>
<protein>
    <submittedName>
        <fullName evidence="2">YtpI family protein</fullName>
    </submittedName>
</protein>
<keyword evidence="1" id="KW-0472">Membrane</keyword>
<feature type="transmembrane region" description="Helical" evidence="1">
    <location>
        <begin position="6"/>
        <end position="22"/>
    </location>
</feature>
<feature type="transmembrane region" description="Helical" evidence="1">
    <location>
        <begin position="34"/>
        <end position="55"/>
    </location>
</feature>
<proteinExistence type="predicted"/>
<dbReference type="Pfam" id="PF14007">
    <property type="entry name" value="YtpI"/>
    <property type="match status" value="1"/>
</dbReference>
<reference evidence="2 3" key="1">
    <citation type="submission" date="2024-02" db="EMBL/GenBank/DDBJ databases">
        <title>Seven novel Bacillus-like species.</title>
        <authorList>
            <person name="Liu G."/>
        </authorList>
    </citation>
    <scope>NUCLEOTIDE SEQUENCE [LARGE SCALE GENOMIC DNA]</scope>
    <source>
        <strain evidence="2 3">FJAT-52991</strain>
    </source>
</reference>
<dbReference type="Proteomes" id="UP001387364">
    <property type="component" value="Chromosome"/>
</dbReference>
<evidence type="ECO:0000256" key="1">
    <source>
        <dbReference type="SAM" id="Phobius"/>
    </source>
</evidence>
<organism evidence="2 3">
    <name type="scientific">Bacillus kandeliae</name>
    <dbReference type="NCBI Taxonomy" id="3129297"/>
    <lineage>
        <taxon>Bacteria</taxon>
        <taxon>Bacillati</taxon>
        <taxon>Bacillota</taxon>
        <taxon>Bacilli</taxon>
        <taxon>Bacillales</taxon>
        <taxon>Bacillaceae</taxon>
        <taxon>Bacillus</taxon>
    </lineage>
</organism>
<feature type="transmembrane region" description="Helical" evidence="1">
    <location>
        <begin position="61"/>
        <end position="81"/>
    </location>
</feature>
<dbReference type="EMBL" id="CP147404">
    <property type="protein sequence ID" value="WXB92295.1"/>
    <property type="molecule type" value="Genomic_DNA"/>
</dbReference>
<keyword evidence="3" id="KW-1185">Reference proteome</keyword>
<keyword evidence="1" id="KW-0812">Transmembrane</keyword>
<evidence type="ECO:0000313" key="3">
    <source>
        <dbReference type="Proteomes" id="UP001387364"/>
    </source>
</evidence>
<sequence>MPVLVFIIVISFSFYIMYKVRYVRSRLPMEKKWVSAKSSIALGLCVGVFGINTLFIQQSTVAYIVAAVFILVGFGSVWAGIKAYRHFLPYARKEAEEYNN</sequence>
<name>A0ABZ2N4P2_9BACI</name>
<accession>A0ABZ2N4P2</accession>
<gene>
    <name evidence="2" type="ORF">WDJ61_13655</name>
</gene>
<keyword evidence="1" id="KW-1133">Transmembrane helix</keyword>
<dbReference type="RefSeq" id="WP_338750645.1">
    <property type="nucleotide sequence ID" value="NZ_CP147404.1"/>
</dbReference>